<dbReference type="SMART" id="SM00557">
    <property type="entry name" value="IG_FLMN"/>
    <property type="match status" value="2"/>
</dbReference>
<dbReference type="InterPro" id="IPR017868">
    <property type="entry name" value="Filamin/ABP280_repeat-like"/>
</dbReference>
<dbReference type="OrthoDB" id="270720at2759"/>
<dbReference type="eggNOG" id="KOG0231">
    <property type="taxonomic scope" value="Eukaryota"/>
</dbReference>
<dbReference type="PROSITE" id="PS50194">
    <property type="entry name" value="FILAMIN_REPEAT"/>
    <property type="match status" value="2"/>
</dbReference>
<dbReference type="Pfam" id="PF02493">
    <property type="entry name" value="MORN"/>
    <property type="match status" value="13"/>
</dbReference>
<evidence type="ECO:0000256" key="2">
    <source>
        <dbReference type="PROSITE-ProRule" id="PRU00087"/>
    </source>
</evidence>
<keyword evidence="3" id="KW-0489">Methyltransferase</keyword>
<feature type="repeat" description="Filamin" evidence="2">
    <location>
        <begin position="425"/>
        <end position="529"/>
    </location>
</feature>
<evidence type="ECO:0000313" key="3">
    <source>
        <dbReference type="EMBL" id="EIE20256.1"/>
    </source>
</evidence>
<keyword evidence="1" id="KW-0677">Repeat</keyword>
<dbReference type="InterPro" id="IPR013783">
    <property type="entry name" value="Ig-like_fold"/>
</dbReference>
<dbReference type="InterPro" id="IPR014756">
    <property type="entry name" value="Ig_E-set"/>
</dbReference>
<evidence type="ECO:0000313" key="4">
    <source>
        <dbReference type="Proteomes" id="UP000007264"/>
    </source>
</evidence>
<dbReference type="SMART" id="SM00698">
    <property type="entry name" value="MORN"/>
    <property type="match status" value="12"/>
</dbReference>
<gene>
    <name evidence="3" type="ORF">COCSUDRAFT_18773</name>
</gene>
<dbReference type="AlphaFoldDB" id="I0YPD7"/>
<dbReference type="STRING" id="574566.I0YPD7"/>
<dbReference type="InterPro" id="IPR001298">
    <property type="entry name" value="Filamin/ABP280_rpt"/>
</dbReference>
<dbReference type="InterPro" id="IPR003409">
    <property type="entry name" value="MORN"/>
</dbReference>
<dbReference type="Pfam" id="PF00630">
    <property type="entry name" value="Filamin"/>
    <property type="match status" value="2"/>
</dbReference>
<dbReference type="SUPFAM" id="SSF82185">
    <property type="entry name" value="Histone H3 K4-specific methyltransferase SET7/9 N-terminal domain"/>
    <property type="match status" value="2"/>
</dbReference>
<evidence type="ECO:0000256" key="1">
    <source>
        <dbReference type="ARBA" id="ARBA00022737"/>
    </source>
</evidence>
<dbReference type="KEGG" id="csl:COCSUDRAFT_18773"/>
<protein>
    <submittedName>
        <fullName evidence="3">Histone H3 K4-specific methyltransferase SET7/9 N-terminal domain-containing protein</fullName>
    </submittedName>
</protein>
<keyword evidence="4" id="KW-1185">Reference proteome</keyword>
<dbReference type="GO" id="GO:0008168">
    <property type="term" value="F:methyltransferase activity"/>
    <property type="evidence" value="ECO:0007669"/>
    <property type="project" value="UniProtKB-KW"/>
</dbReference>
<dbReference type="SUPFAM" id="SSF81296">
    <property type="entry name" value="E set domains"/>
    <property type="match status" value="2"/>
</dbReference>
<dbReference type="PANTHER" id="PTHR43215:SF14">
    <property type="entry name" value="RADIAL SPOKE HEAD 1 HOMOLOG"/>
    <property type="match status" value="1"/>
</dbReference>
<dbReference type="GO" id="GO:0016020">
    <property type="term" value="C:membrane"/>
    <property type="evidence" value="ECO:0007669"/>
    <property type="project" value="UniProtKB-ARBA"/>
</dbReference>
<dbReference type="Gene3D" id="2.20.110.10">
    <property type="entry name" value="Histone H3 K4-specific methyltransferase SET7/9 N-terminal domain"/>
    <property type="match status" value="5"/>
</dbReference>
<dbReference type="Gene3D" id="2.60.40.10">
    <property type="entry name" value="Immunoglobulins"/>
    <property type="match status" value="2"/>
</dbReference>
<feature type="repeat" description="Filamin" evidence="2">
    <location>
        <begin position="324"/>
        <end position="423"/>
    </location>
</feature>
<sequence length="700" mass="77425">MSEQSLDYTNGDRYEGMTLGNMRHGKGVHTCTNGDCYRGYWRLDKRHGRGKATFTSGMQYEGDWADDKAHGSGKARYENGGMYKGEFRHEQRCGWGHHTFPTGDHYEGEWLADKIHGQGRHTFLDGSYYEGHWAAGERVKGILVSGDGSTEYTGQWKEEARHGHGVLFHKGFLKYTGEWVDDVQEGHGVCVWADGTEYKGTWKGGVRYGRGIYTRPDGYVYDGDWRDDMQHGQGSCRYDDGSRYEGSWEKGQRSGEGKCRFANGDVYVGLWAVDARSGKGTCAYESGDKYTGEWVDGQRQGYGICKFADGSKFKGEWEGDAWVQGLAHPGHTKLKGLGLSRAVAGVPATFTILARDELRNRRLCGGDVFEARLRGPNSIEGTVNDNNDGTYTVNYTATLAGQYQLCITTDEGHVADSSYSLRVLPGRPSARHCTVTGDGRRCATVNRPAQFTVEARDEFGNRCEGVDLGKHLPLEVELKLAATLLPVTLEAQEDGCYTCTFQPNAPGYHRLEILCHGRPIAGSPFSVKMLSDGPMSFVQVEAEIDTGPSPQQDFAPIEDQVKKWELIAAREYQFDGTADGWDSDVAEEETPEQKYIKAHPDVPVVENMEDMWKVSKLQRERKRREEQAAAIRDARAAKADAQKTAAAAAVEKVSPMSTSTSALVSGAGNQTFTLKDEAVSSGFSMMWKSLAIGSCDYECV</sequence>
<accession>I0YPD7</accession>
<dbReference type="RefSeq" id="XP_005644800.1">
    <property type="nucleotide sequence ID" value="XM_005644743.1"/>
</dbReference>
<keyword evidence="3" id="KW-0808">Transferase</keyword>
<proteinExistence type="predicted"/>
<organism evidence="3 4">
    <name type="scientific">Coccomyxa subellipsoidea (strain C-169)</name>
    <name type="common">Green microalga</name>
    <dbReference type="NCBI Taxonomy" id="574566"/>
    <lineage>
        <taxon>Eukaryota</taxon>
        <taxon>Viridiplantae</taxon>
        <taxon>Chlorophyta</taxon>
        <taxon>core chlorophytes</taxon>
        <taxon>Trebouxiophyceae</taxon>
        <taxon>Trebouxiophyceae incertae sedis</taxon>
        <taxon>Coccomyxaceae</taxon>
        <taxon>Coccomyxa</taxon>
        <taxon>Coccomyxa subellipsoidea</taxon>
    </lineage>
</organism>
<reference evidence="3 4" key="1">
    <citation type="journal article" date="2012" name="Genome Biol.">
        <title>The genome of the polar eukaryotic microalga coccomyxa subellipsoidea reveals traits of cold adaptation.</title>
        <authorList>
            <person name="Blanc G."/>
            <person name="Agarkova I."/>
            <person name="Grimwood J."/>
            <person name="Kuo A."/>
            <person name="Brueggeman A."/>
            <person name="Dunigan D."/>
            <person name="Gurnon J."/>
            <person name="Ladunga I."/>
            <person name="Lindquist E."/>
            <person name="Lucas S."/>
            <person name="Pangilinan J."/>
            <person name="Proschold T."/>
            <person name="Salamov A."/>
            <person name="Schmutz J."/>
            <person name="Weeks D."/>
            <person name="Yamada T."/>
            <person name="Claverie J.M."/>
            <person name="Grigoriev I."/>
            <person name="Van Etten J."/>
            <person name="Lomsadze A."/>
            <person name="Borodovsky M."/>
        </authorList>
    </citation>
    <scope>NUCLEOTIDE SEQUENCE [LARGE SCALE GENOMIC DNA]</scope>
    <source>
        <strain evidence="3 4">C-169</strain>
    </source>
</reference>
<name>I0YPD7_COCSC</name>
<comment type="caution">
    <text evidence="3">The sequence shown here is derived from an EMBL/GenBank/DDBJ whole genome shotgun (WGS) entry which is preliminary data.</text>
</comment>
<dbReference type="eggNOG" id="KOG0518">
    <property type="taxonomic scope" value="Eukaryota"/>
</dbReference>
<dbReference type="PANTHER" id="PTHR43215">
    <property type="entry name" value="RADIAL SPOKE HEAD 1 HOMOLOG"/>
    <property type="match status" value="1"/>
</dbReference>
<dbReference type="Proteomes" id="UP000007264">
    <property type="component" value="Unassembled WGS sequence"/>
</dbReference>
<dbReference type="eggNOG" id="KOG0229">
    <property type="taxonomic scope" value="Eukaryota"/>
</dbReference>
<dbReference type="GeneID" id="17038232"/>
<dbReference type="EMBL" id="AGSI01000016">
    <property type="protein sequence ID" value="EIE20256.1"/>
    <property type="molecule type" value="Genomic_DNA"/>
</dbReference>
<dbReference type="GO" id="GO:0032259">
    <property type="term" value="P:methylation"/>
    <property type="evidence" value="ECO:0007669"/>
    <property type="project" value="UniProtKB-KW"/>
</dbReference>